<evidence type="ECO:0000256" key="2">
    <source>
        <dbReference type="ARBA" id="ARBA00022670"/>
    </source>
</evidence>
<dbReference type="InterPro" id="IPR036034">
    <property type="entry name" value="PDZ_sf"/>
</dbReference>
<dbReference type="InterPro" id="IPR043504">
    <property type="entry name" value="Peptidase_S1_PA_chymotrypsin"/>
</dbReference>
<dbReference type="PANTHER" id="PTHR43343:SF3">
    <property type="entry name" value="PROTEASE DO-LIKE 8, CHLOROPLASTIC"/>
    <property type="match status" value="1"/>
</dbReference>
<evidence type="ECO:0000256" key="5">
    <source>
        <dbReference type="SAM" id="Phobius"/>
    </source>
</evidence>
<dbReference type="Proteomes" id="UP000754495">
    <property type="component" value="Unassembled WGS sequence"/>
</dbReference>
<keyword evidence="3" id="KW-0378">Hydrolase</keyword>
<dbReference type="InterPro" id="IPR051201">
    <property type="entry name" value="Chloro_Bact_Ser_Proteases"/>
</dbReference>
<comment type="caution">
    <text evidence="7">The sequence shown here is derived from an EMBL/GenBank/DDBJ whole genome shotgun (WGS) entry which is preliminary data.</text>
</comment>
<dbReference type="Pfam" id="PF13180">
    <property type="entry name" value="PDZ_2"/>
    <property type="match status" value="1"/>
</dbReference>
<dbReference type="InterPro" id="IPR001940">
    <property type="entry name" value="Peptidase_S1C"/>
</dbReference>
<protein>
    <submittedName>
        <fullName evidence="7">S1-C subfamily serine protease</fullName>
    </submittedName>
</protein>
<dbReference type="SMART" id="SM00228">
    <property type="entry name" value="PDZ"/>
    <property type="match status" value="1"/>
</dbReference>
<dbReference type="GO" id="GO:0008233">
    <property type="term" value="F:peptidase activity"/>
    <property type="evidence" value="ECO:0007669"/>
    <property type="project" value="UniProtKB-KW"/>
</dbReference>
<gene>
    <name evidence="7" type="ORF">FHX46_002414</name>
</gene>
<comment type="similarity">
    <text evidence="1">Belongs to the peptidase S1C family.</text>
</comment>
<evidence type="ECO:0000259" key="6">
    <source>
        <dbReference type="PROSITE" id="PS50106"/>
    </source>
</evidence>
<keyword evidence="5" id="KW-0472">Membrane</keyword>
<dbReference type="RefSeq" id="WP_243871261.1">
    <property type="nucleotide sequence ID" value="NZ_JAANOU010000001.1"/>
</dbReference>
<dbReference type="Pfam" id="PF13365">
    <property type="entry name" value="Trypsin_2"/>
    <property type="match status" value="1"/>
</dbReference>
<evidence type="ECO:0000256" key="3">
    <source>
        <dbReference type="ARBA" id="ARBA00022801"/>
    </source>
</evidence>
<dbReference type="GO" id="GO:0006508">
    <property type="term" value="P:proteolysis"/>
    <property type="evidence" value="ECO:0007669"/>
    <property type="project" value="UniProtKB-KW"/>
</dbReference>
<evidence type="ECO:0000313" key="8">
    <source>
        <dbReference type="Proteomes" id="UP000754495"/>
    </source>
</evidence>
<dbReference type="SUPFAM" id="SSF50494">
    <property type="entry name" value="Trypsin-like serine proteases"/>
    <property type="match status" value="1"/>
</dbReference>
<evidence type="ECO:0000256" key="4">
    <source>
        <dbReference type="SAM" id="MobiDB-lite"/>
    </source>
</evidence>
<keyword evidence="2 7" id="KW-0645">Protease</keyword>
<keyword evidence="8" id="KW-1185">Reference proteome</keyword>
<organism evidence="7 8">
    <name type="scientific">Amycolatopsis viridis</name>
    <dbReference type="NCBI Taxonomy" id="185678"/>
    <lineage>
        <taxon>Bacteria</taxon>
        <taxon>Bacillati</taxon>
        <taxon>Actinomycetota</taxon>
        <taxon>Actinomycetes</taxon>
        <taxon>Pseudonocardiales</taxon>
        <taxon>Pseudonocardiaceae</taxon>
        <taxon>Amycolatopsis</taxon>
    </lineage>
</organism>
<keyword evidence="5" id="KW-1133">Transmembrane helix</keyword>
<reference evidence="7 8" key="1">
    <citation type="submission" date="2020-03" db="EMBL/GenBank/DDBJ databases">
        <title>Sequencing the genomes of 1000 actinobacteria strains.</title>
        <authorList>
            <person name="Klenk H.-P."/>
        </authorList>
    </citation>
    <scope>NUCLEOTIDE SEQUENCE [LARGE SCALE GENOMIC DNA]</scope>
    <source>
        <strain evidence="7 8">DSM 45668</strain>
    </source>
</reference>
<dbReference type="SUPFAM" id="SSF50156">
    <property type="entry name" value="PDZ domain-like"/>
    <property type="match status" value="1"/>
</dbReference>
<feature type="transmembrane region" description="Helical" evidence="5">
    <location>
        <begin position="30"/>
        <end position="48"/>
    </location>
</feature>
<feature type="compositionally biased region" description="Basic and acidic residues" evidence="4">
    <location>
        <begin position="1"/>
        <end position="10"/>
    </location>
</feature>
<dbReference type="InterPro" id="IPR009003">
    <property type="entry name" value="Peptidase_S1_PA"/>
</dbReference>
<evidence type="ECO:0000256" key="1">
    <source>
        <dbReference type="ARBA" id="ARBA00010541"/>
    </source>
</evidence>
<feature type="domain" description="PDZ" evidence="6">
    <location>
        <begin position="282"/>
        <end position="369"/>
    </location>
</feature>
<dbReference type="Gene3D" id="2.30.42.10">
    <property type="match status" value="1"/>
</dbReference>
<sequence>MTYYPPHHDPWAPPPPPPQPPRRRRRGPRALLSALGLVVLVALGFVAWDLGRDSLPTGGTSAPLDRTLHNRQTSSSTLDVQAVTDKVAPGLVDVYSTLGYSGQQAAGTGMVLSADGKVLTNNHVVAGATSIKATDVDTGRTYRAEVLGYSRTRDVAVLQLQDASGLGTVTTGDSSPVAAGDPVVGLGNAGGDGGAPSVSPGKVTALNQSITATDESSGSSEQLTGLIQVDANIQSGDSGGALADAQGRVIGMNTAASTGYQFGRPGREPAGVSGFAIPIDDALTLTRQIEAGHASDTVHIGASAFLGVSVSDAGGPGALVQQVVPGGPADDAGLVVGDVITQLDGRAVGSATDLTAVMDTLHPGNNVTLTWLDQAGQQHSASTTLVEGPVG</sequence>
<evidence type="ECO:0000313" key="7">
    <source>
        <dbReference type="EMBL" id="NIH79884.1"/>
    </source>
</evidence>
<dbReference type="PANTHER" id="PTHR43343">
    <property type="entry name" value="PEPTIDASE S12"/>
    <property type="match status" value="1"/>
</dbReference>
<dbReference type="PROSITE" id="PS50106">
    <property type="entry name" value="PDZ"/>
    <property type="match status" value="1"/>
</dbReference>
<keyword evidence="5" id="KW-0812">Transmembrane</keyword>
<dbReference type="Gene3D" id="2.40.10.10">
    <property type="entry name" value="Trypsin-like serine proteases"/>
    <property type="match status" value="2"/>
</dbReference>
<name>A0ABX0STT4_9PSEU</name>
<accession>A0ABX0STT4</accession>
<dbReference type="EMBL" id="JAANOU010000001">
    <property type="protein sequence ID" value="NIH79884.1"/>
    <property type="molecule type" value="Genomic_DNA"/>
</dbReference>
<dbReference type="InterPro" id="IPR001478">
    <property type="entry name" value="PDZ"/>
</dbReference>
<dbReference type="PRINTS" id="PR00834">
    <property type="entry name" value="PROTEASES2C"/>
</dbReference>
<feature type="compositionally biased region" description="Pro residues" evidence="4">
    <location>
        <begin position="11"/>
        <end position="20"/>
    </location>
</feature>
<proteinExistence type="inferred from homology"/>
<feature type="region of interest" description="Disordered" evidence="4">
    <location>
        <begin position="1"/>
        <end position="26"/>
    </location>
</feature>